<feature type="region of interest" description="Disordered" evidence="1">
    <location>
        <begin position="145"/>
        <end position="169"/>
    </location>
</feature>
<comment type="caution">
    <text evidence="2">The sequence shown here is derived from an EMBL/GenBank/DDBJ whole genome shotgun (WGS) entry which is preliminary data.</text>
</comment>
<evidence type="ECO:0000313" key="2">
    <source>
        <dbReference type="EMBL" id="MFC4606245.1"/>
    </source>
</evidence>
<dbReference type="EMBL" id="JBHSFE010000002">
    <property type="protein sequence ID" value="MFC4606245.1"/>
    <property type="molecule type" value="Genomic_DNA"/>
</dbReference>
<proteinExistence type="predicted"/>
<gene>
    <name evidence="2" type="ORF">ACFO9E_00145</name>
</gene>
<evidence type="ECO:0000256" key="1">
    <source>
        <dbReference type="SAM" id="MobiDB-lite"/>
    </source>
</evidence>
<keyword evidence="3" id="KW-1185">Reference proteome</keyword>
<evidence type="ECO:0000313" key="3">
    <source>
        <dbReference type="Proteomes" id="UP001595993"/>
    </source>
</evidence>
<dbReference type="RefSeq" id="WP_381190394.1">
    <property type="nucleotide sequence ID" value="NZ_JBHSFE010000002.1"/>
</dbReference>
<organism evidence="2 3">
    <name type="scientific">Streptomyces maoxianensis</name>
    <dbReference type="NCBI Taxonomy" id="1459942"/>
    <lineage>
        <taxon>Bacteria</taxon>
        <taxon>Bacillati</taxon>
        <taxon>Actinomycetota</taxon>
        <taxon>Actinomycetes</taxon>
        <taxon>Kitasatosporales</taxon>
        <taxon>Streptomycetaceae</taxon>
        <taxon>Streptomyces</taxon>
    </lineage>
</organism>
<accession>A0ABV9FZQ2</accession>
<protein>
    <submittedName>
        <fullName evidence="2">Uncharacterized protein</fullName>
    </submittedName>
</protein>
<reference evidence="3" key="1">
    <citation type="journal article" date="2019" name="Int. J. Syst. Evol. Microbiol.">
        <title>The Global Catalogue of Microorganisms (GCM) 10K type strain sequencing project: providing services to taxonomists for standard genome sequencing and annotation.</title>
        <authorList>
            <consortium name="The Broad Institute Genomics Platform"/>
            <consortium name="The Broad Institute Genome Sequencing Center for Infectious Disease"/>
            <person name="Wu L."/>
            <person name="Ma J."/>
        </authorList>
    </citation>
    <scope>NUCLEOTIDE SEQUENCE [LARGE SCALE GENOMIC DNA]</scope>
    <source>
        <strain evidence="3">CGMCC 4.7139</strain>
    </source>
</reference>
<sequence length="169" mass="18022">MRATAAGVFADHGGPVRALHTDGQEPALLDYLFRDGLPLPHWGLCLSGRPEKLVAAEAEVGIYTHFGDGEVRGITVAAGVVGLRLSLAAPAVGPSNLMRRPRRIELASDHTPVMKVHALAWSEGDRQGGSHAAPGRLRPVASVTHRRFGSHDDEAEQQVHHGLHGRLPA</sequence>
<dbReference type="Proteomes" id="UP001595993">
    <property type="component" value="Unassembled WGS sequence"/>
</dbReference>
<name>A0ABV9FZQ2_9ACTN</name>